<reference evidence="1 2" key="1">
    <citation type="journal article" date="2018" name="Front. Microbiol.">
        <title>Jumbo Bacteriophages Are Represented Within an Increasing Diversity of Environmental Viruses Infecting the Emerging Phytopathogen, Dickeya solani.</title>
        <authorList>
            <person name="Day A.W."/>
            <person name="Ahn J."/>
            <person name="Salmond G.P.C."/>
        </authorList>
    </citation>
    <scope>NUCLEOTIDE SEQUENCE [LARGE SCALE GENOMIC DNA]</scope>
</reference>
<dbReference type="Proteomes" id="UP000262440">
    <property type="component" value="Segment"/>
</dbReference>
<name>A0A384ZYF1_9CAUD</name>
<organism evidence="1 2">
    <name type="scientific">Dickeya phage vB_DsoM_AD1</name>
    <dbReference type="NCBI Taxonomy" id="2283029"/>
    <lineage>
        <taxon>Viruses</taxon>
        <taxon>Duplodnaviria</taxon>
        <taxon>Heunggongvirae</taxon>
        <taxon>Uroviricota</taxon>
        <taxon>Caudoviricetes</taxon>
        <taxon>Alexandravirus</taxon>
        <taxon>Alexandravirus AD1</taxon>
    </lineage>
</organism>
<evidence type="ECO:0000313" key="2">
    <source>
        <dbReference type="Proteomes" id="UP000262440"/>
    </source>
</evidence>
<sequence length="173" mass="20009">MELTVDLSKPVCNVPTPEQDYAELCKIDAKIRGLMMDQREAMPAVIHLIDDELVWSKRLHRQLRRRIGLENVDGPFYEDHYLENGVRKVFSSCSKATNDYQNLVDLDASVRKIEKEMKGWSPERKRKRNEHLKYVFARKNSLKNKLGLKGVSGPFYADHYIDNGKRKVFAGAA</sequence>
<protein>
    <submittedName>
        <fullName evidence="1">Uncharacterized protein</fullName>
    </submittedName>
</protein>
<dbReference type="EMBL" id="MH460463">
    <property type="protein sequence ID" value="AXG67246.1"/>
    <property type="molecule type" value="Genomic_DNA"/>
</dbReference>
<evidence type="ECO:0000313" key="1">
    <source>
        <dbReference type="EMBL" id="AXG67246.1"/>
    </source>
</evidence>
<keyword evidence="2" id="KW-1185">Reference proteome</keyword>
<proteinExistence type="predicted"/>
<gene>
    <name evidence="1" type="ORF">AD1_202</name>
</gene>
<accession>A0A384ZYF1</accession>